<dbReference type="InterPro" id="IPR050993">
    <property type="entry name" value="Isochorismatase_domain"/>
</dbReference>
<dbReference type="Proteomes" id="UP001461163">
    <property type="component" value="Unassembled WGS sequence"/>
</dbReference>
<dbReference type="PANTHER" id="PTHR14119:SF3">
    <property type="entry name" value="ISOCHORISMATASE DOMAIN-CONTAINING PROTEIN 2"/>
    <property type="match status" value="1"/>
</dbReference>
<gene>
    <name evidence="2" type="ORF">WNY77_00705</name>
</gene>
<dbReference type="InterPro" id="IPR000868">
    <property type="entry name" value="Isochorismatase-like_dom"/>
</dbReference>
<dbReference type="Gene3D" id="3.40.50.850">
    <property type="entry name" value="Isochorismatase-like"/>
    <property type="match status" value="1"/>
</dbReference>
<feature type="domain" description="Isochorismatase-like" evidence="1">
    <location>
        <begin position="8"/>
        <end position="156"/>
    </location>
</feature>
<comment type="caution">
    <text evidence="2">The sequence shown here is derived from an EMBL/GenBank/DDBJ whole genome shotgun (WGS) entry which is preliminary data.</text>
</comment>
<accession>A0ABU9SQQ6</accession>
<evidence type="ECO:0000259" key="1">
    <source>
        <dbReference type="Pfam" id="PF00857"/>
    </source>
</evidence>
<sequence length="179" mass="19564">MLKTDDTGLIVIDIQGNLAHQVFQSEALLHNTLTLIKAAQILAIPIICLEQAPLKLGNTVRSLADELSPCPLITKHTFNACDTQTFVDTLHDSQKENWLVCGIEAHVCVYQTVLGMLELGYHVEVVSDAVSSRAQENKALAVEKLSARGASITGVEMAIFELIQDCRSPVFKTILPLIK</sequence>
<dbReference type="RefSeq" id="WP_342880551.1">
    <property type="nucleotide sequence ID" value="NZ_JBBMQS010000001.1"/>
</dbReference>
<dbReference type="PANTHER" id="PTHR14119">
    <property type="entry name" value="HYDROLASE"/>
    <property type="match status" value="1"/>
</dbReference>
<dbReference type="SUPFAM" id="SSF52499">
    <property type="entry name" value="Isochorismatase-like hydrolases"/>
    <property type="match status" value="1"/>
</dbReference>
<dbReference type="Pfam" id="PF00857">
    <property type="entry name" value="Isochorismatase"/>
    <property type="match status" value="1"/>
</dbReference>
<proteinExistence type="predicted"/>
<protein>
    <submittedName>
        <fullName evidence="2">Isochorismatase family protein</fullName>
    </submittedName>
</protein>
<dbReference type="EMBL" id="JBBMQS010000001">
    <property type="protein sequence ID" value="MEM5495905.1"/>
    <property type="molecule type" value="Genomic_DNA"/>
</dbReference>
<organism evidence="2 3">
    <name type="scientific">Paraglaciecola mesophila</name>
    <dbReference type="NCBI Taxonomy" id="197222"/>
    <lineage>
        <taxon>Bacteria</taxon>
        <taxon>Pseudomonadati</taxon>
        <taxon>Pseudomonadota</taxon>
        <taxon>Gammaproteobacteria</taxon>
        <taxon>Alteromonadales</taxon>
        <taxon>Alteromonadaceae</taxon>
        <taxon>Paraglaciecola</taxon>
    </lineage>
</organism>
<evidence type="ECO:0000313" key="2">
    <source>
        <dbReference type="EMBL" id="MEM5495905.1"/>
    </source>
</evidence>
<name>A0ABU9SQQ6_9ALTE</name>
<reference evidence="2 3" key="1">
    <citation type="submission" date="2024-03" db="EMBL/GenBank/DDBJ databases">
        <title>Community enrichment and isolation of bacterial strains for fucoidan degradation.</title>
        <authorList>
            <person name="Sichert A."/>
        </authorList>
    </citation>
    <scope>NUCLEOTIDE SEQUENCE [LARGE SCALE GENOMIC DNA]</scope>
    <source>
        <strain evidence="2 3">AS12</strain>
    </source>
</reference>
<keyword evidence="3" id="KW-1185">Reference proteome</keyword>
<dbReference type="InterPro" id="IPR036380">
    <property type="entry name" value="Isochorismatase-like_sf"/>
</dbReference>
<evidence type="ECO:0000313" key="3">
    <source>
        <dbReference type="Proteomes" id="UP001461163"/>
    </source>
</evidence>